<dbReference type="InterPro" id="IPR000772">
    <property type="entry name" value="Ricin_B_lectin"/>
</dbReference>
<evidence type="ECO:0000313" key="3">
    <source>
        <dbReference type="Proteomes" id="UP000256964"/>
    </source>
</evidence>
<dbReference type="PROSITE" id="PS50231">
    <property type="entry name" value="RICIN_B_LECTIN"/>
    <property type="match status" value="1"/>
</dbReference>
<evidence type="ECO:0000259" key="1">
    <source>
        <dbReference type="Pfam" id="PF14200"/>
    </source>
</evidence>
<organism evidence="2 3">
    <name type="scientific">Lentinus brumalis</name>
    <dbReference type="NCBI Taxonomy" id="2498619"/>
    <lineage>
        <taxon>Eukaryota</taxon>
        <taxon>Fungi</taxon>
        <taxon>Dikarya</taxon>
        <taxon>Basidiomycota</taxon>
        <taxon>Agaricomycotina</taxon>
        <taxon>Agaricomycetes</taxon>
        <taxon>Polyporales</taxon>
        <taxon>Polyporaceae</taxon>
        <taxon>Lentinus</taxon>
    </lineage>
</organism>
<reference evidence="2 3" key="1">
    <citation type="journal article" date="2018" name="Biotechnol. Biofuels">
        <title>Integrative visual omics of the white-rot fungus Polyporus brumalis exposes the biotechnological potential of its oxidative enzymes for delignifying raw plant biomass.</title>
        <authorList>
            <person name="Miyauchi S."/>
            <person name="Rancon A."/>
            <person name="Drula E."/>
            <person name="Hage H."/>
            <person name="Chaduli D."/>
            <person name="Favel A."/>
            <person name="Grisel S."/>
            <person name="Henrissat B."/>
            <person name="Herpoel-Gimbert I."/>
            <person name="Ruiz-Duenas F.J."/>
            <person name="Chevret D."/>
            <person name="Hainaut M."/>
            <person name="Lin J."/>
            <person name="Wang M."/>
            <person name="Pangilinan J."/>
            <person name="Lipzen A."/>
            <person name="Lesage-Meessen L."/>
            <person name="Navarro D."/>
            <person name="Riley R."/>
            <person name="Grigoriev I.V."/>
            <person name="Zhou S."/>
            <person name="Raouche S."/>
            <person name="Rosso M.N."/>
        </authorList>
    </citation>
    <scope>NUCLEOTIDE SEQUENCE [LARGE SCALE GENOMIC DNA]</scope>
    <source>
        <strain evidence="2 3">BRFM 1820</strain>
    </source>
</reference>
<dbReference type="Gene3D" id="2.80.10.50">
    <property type="match status" value="1"/>
</dbReference>
<dbReference type="InterPro" id="IPR035992">
    <property type="entry name" value="Ricin_B-like_lectins"/>
</dbReference>
<dbReference type="EMBL" id="KZ857432">
    <property type="protein sequence ID" value="RDX45916.1"/>
    <property type="molecule type" value="Genomic_DNA"/>
</dbReference>
<evidence type="ECO:0000313" key="2">
    <source>
        <dbReference type="EMBL" id="RDX45916.1"/>
    </source>
</evidence>
<feature type="domain" description="Ricin B lectin" evidence="1">
    <location>
        <begin position="41"/>
        <end position="125"/>
    </location>
</feature>
<dbReference type="CDD" id="cd23422">
    <property type="entry name" value="beta-trefoil_Ricin_MPL_CNL"/>
    <property type="match status" value="1"/>
</dbReference>
<dbReference type="Proteomes" id="UP000256964">
    <property type="component" value="Unassembled WGS sequence"/>
</dbReference>
<sequence>MSVQPGKAYKITNAKAGTVIDLSGGQESSPLTGYAFHGADNQKWELEEANGNYHLKNVATGLYVGFDGEPNNGTPIVASSRPFEWEVRPDDNNPEVLRVFVAGTQYCLDLSDHGNPNPGTPVTLWKKWEGGTNQTWRFEEGAFSVLIGTFAS</sequence>
<dbReference type="SUPFAM" id="SSF50370">
    <property type="entry name" value="Ricin B-like lectins"/>
    <property type="match status" value="1"/>
</dbReference>
<dbReference type="OrthoDB" id="2131701at2759"/>
<accession>A0A371D059</accession>
<gene>
    <name evidence="2" type="ORF">OH76DRAFT_1457405</name>
</gene>
<keyword evidence="3" id="KW-1185">Reference proteome</keyword>
<dbReference type="Pfam" id="PF14200">
    <property type="entry name" value="RicinB_lectin_2"/>
    <property type="match status" value="1"/>
</dbReference>
<dbReference type="AlphaFoldDB" id="A0A371D059"/>
<name>A0A371D059_9APHY</name>
<protein>
    <submittedName>
        <fullName evidence="2">Ricin B-like lectin</fullName>
    </submittedName>
</protein>
<proteinExistence type="predicted"/>